<organism evidence="3 4">
    <name type="scientific">Komagataeibacter swingsii</name>
    <dbReference type="NCBI Taxonomy" id="215220"/>
    <lineage>
        <taxon>Bacteria</taxon>
        <taxon>Pseudomonadati</taxon>
        <taxon>Pseudomonadota</taxon>
        <taxon>Alphaproteobacteria</taxon>
        <taxon>Acetobacterales</taxon>
        <taxon>Acetobacteraceae</taxon>
        <taxon>Komagataeibacter</taxon>
    </lineage>
</organism>
<dbReference type="GO" id="GO:0005737">
    <property type="term" value="C:cytoplasm"/>
    <property type="evidence" value="ECO:0007669"/>
    <property type="project" value="TreeGrafter"/>
</dbReference>
<keyword evidence="4" id="KW-1185">Reference proteome</keyword>
<evidence type="ECO:0000256" key="1">
    <source>
        <dbReference type="ARBA" id="ARBA00023002"/>
    </source>
</evidence>
<evidence type="ECO:0000313" key="3">
    <source>
        <dbReference type="EMBL" id="PYD70941.1"/>
    </source>
</evidence>
<proteinExistence type="predicted"/>
<name>A0A2V4RM58_9PROT</name>
<dbReference type="Proteomes" id="UP000247371">
    <property type="component" value="Unassembled WGS sequence"/>
</dbReference>
<gene>
    <name evidence="3" type="ORF">CFR76_03215</name>
</gene>
<dbReference type="Gene3D" id="3.30.9.10">
    <property type="entry name" value="D-Amino Acid Oxidase, subunit A, domain 2"/>
    <property type="match status" value="1"/>
</dbReference>
<evidence type="ECO:0000259" key="2">
    <source>
        <dbReference type="Pfam" id="PF01266"/>
    </source>
</evidence>
<evidence type="ECO:0000313" key="4">
    <source>
        <dbReference type="Proteomes" id="UP000247371"/>
    </source>
</evidence>
<dbReference type="GO" id="GO:0016491">
    <property type="term" value="F:oxidoreductase activity"/>
    <property type="evidence" value="ECO:0007669"/>
    <property type="project" value="UniProtKB-KW"/>
</dbReference>
<reference evidence="3 4" key="1">
    <citation type="submission" date="2017-07" db="EMBL/GenBank/DDBJ databases">
        <title>A draft genome sequence of Komagataeibacter swingsii LMG 22125.</title>
        <authorList>
            <person name="Skraban J."/>
            <person name="Cleenwerck I."/>
            <person name="Vandamme P."/>
            <person name="Trcek J."/>
        </authorList>
    </citation>
    <scope>NUCLEOTIDE SEQUENCE [LARGE SCALE GENOMIC DNA]</scope>
    <source>
        <strain evidence="3 4">LMG 22125</strain>
    </source>
</reference>
<keyword evidence="1" id="KW-0560">Oxidoreductase</keyword>
<dbReference type="SUPFAM" id="SSF51905">
    <property type="entry name" value="FAD/NAD(P)-binding domain"/>
    <property type="match status" value="1"/>
</dbReference>
<dbReference type="InterPro" id="IPR036188">
    <property type="entry name" value="FAD/NAD-bd_sf"/>
</dbReference>
<accession>A0A2V4RM58</accession>
<dbReference type="Pfam" id="PF01266">
    <property type="entry name" value="DAO"/>
    <property type="match status" value="1"/>
</dbReference>
<sequence>MVMASISYKSLPPSLYAAVSPPGPVTTALQGEHICETALIGAGFTGLSAALHLARAGSGVMVLEANEIGWGASGRNGGQVNPGLKTMPSEVERDFGSHGAALADAAWNAPDLVFDLIAKYGIKCDAARGGTIRASTAEGHLAHERELFSECRDRGGPVTWLDRADIATRTGSSRYRGGFIDARGGQVNPLAYTRGLAQAAIDNGAVIHTRSPVMSLRRANGKWQVRTPQGSVNATHVVFATNGYSGRLWNRLRRTLVPAYSAIIATDPLPAPFVKRILADREVVYEMGELVTYYRIDGAGRLLIGGRSASRDLSGPAAFPFLQEYACKLWPFLGGTAWRYGWNGQLAMTLDHYPHWHEPIEGIMACVGYNGRGVAMGTLMGREIARRISGVPTGEILLPVSPLRPIPAHFGWRLGVAGAVLRGRIMDALAK</sequence>
<protein>
    <submittedName>
        <fullName evidence="3">FAD-dependent oxidoreductase</fullName>
    </submittedName>
</protein>
<dbReference type="PANTHER" id="PTHR13847:SF281">
    <property type="entry name" value="FAD DEPENDENT OXIDOREDUCTASE DOMAIN-CONTAINING PROTEIN"/>
    <property type="match status" value="1"/>
</dbReference>
<dbReference type="PANTHER" id="PTHR13847">
    <property type="entry name" value="SARCOSINE DEHYDROGENASE-RELATED"/>
    <property type="match status" value="1"/>
</dbReference>
<dbReference type="AlphaFoldDB" id="A0A2V4RM58"/>
<dbReference type="InterPro" id="IPR006076">
    <property type="entry name" value="FAD-dep_OxRdtase"/>
</dbReference>
<comment type="caution">
    <text evidence="3">The sequence shown here is derived from an EMBL/GenBank/DDBJ whole genome shotgun (WGS) entry which is preliminary data.</text>
</comment>
<dbReference type="Gene3D" id="3.50.50.60">
    <property type="entry name" value="FAD/NAD(P)-binding domain"/>
    <property type="match status" value="1"/>
</dbReference>
<feature type="domain" description="FAD dependent oxidoreductase" evidence="2">
    <location>
        <begin position="40"/>
        <end position="387"/>
    </location>
</feature>
<dbReference type="EMBL" id="NKUB01000002">
    <property type="protein sequence ID" value="PYD70941.1"/>
    <property type="molecule type" value="Genomic_DNA"/>
</dbReference>